<dbReference type="CDD" id="cd02440">
    <property type="entry name" value="AdoMet_MTases"/>
    <property type="match status" value="1"/>
</dbReference>
<dbReference type="Gene3D" id="2.30.140.10">
    <property type="entry name" value="Spermidine synthase, tetramerisation domain"/>
    <property type="match status" value="1"/>
</dbReference>
<dbReference type="PANTHER" id="PTHR46315:SF1">
    <property type="entry name" value="SPERMINE SYNTHASE"/>
    <property type="match status" value="1"/>
</dbReference>
<dbReference type="GO" id="GO:0006597">
    <property type="term" value="P:spermine biosynthetic process"/>
    <property type="evidence" value="ECO:0007669"/>
    <property type="project" value="InterPro"/>
</dbReference>
<keyword evidence="6" id="KW-1185">Reference proteome</keyword>
<dbReference type="GO" id="GO:0016768">
    <property type="term" value="F:spermine synthase activity"/>
    <property type="evidence" value="ECO:0007669"/>
    <property type="project" value="InterPro"/>
</dbReference>
<evidence type="ECO:0000259" key="4">
    <source>
        <dbReference type="PROSITE" id="PS51006"/>
    </source>
</evidence>
<dbReference type="InterPro" id="IPR015576">
    <property type="entry name" value="Spermine_synthase_animal"/>
</dbReference>
<dbReference type="Proteomes" id="UP000318571">
    <property type="component" value="Chromosome 12"/>
</dbReference>
<feature type="domain" description="PABS" evidence="4">
    <location>
        <begin position="134"/>
        <end position="283"/>
    </location>
</feature>
<evidence type="ECO:0000256" key="1">
    <source>
        <dbReference type="ARBA" id="ARBA00007867"/>
    </source>
</evidence>
<comment type="similarity">
    <text evidence="1">Belongs to the spermidine/spermine synthase family.</text>
</comment>
<reference evidence="5 6" key="1">
    <citation type="journal article" date="2018" name="Nat. Ecol. Evol.">
        <title>Genomic signatures of mitonuclear coevolution across populations of Tigriopus californicus.</title>
        <authorList>
            <person name="Barreto F.S."/>
            <person name="Watson E.T."/>
            <person name="Lima T.G."/>
            <person name="Willett C.S."/>
            <person name="Edmands S."/>
            <person name="Li W."/>
            <person name="Burton R.S."/>
        </authorList>
    </citation>
    <scope>NUCLEOTIDE SEQUENCE [LARGE SCALE GENOMIC DNA]</scope>
    <source>
        <strain evidence="5 6">San Diego</strain>
    </source>
</reference>
<dbReference type="Gene3D" id="3.40.50.150">
    <property type="entry name" value="Vaccinia Virus protein VP39"/>
    <property type="match status" value="1"/>
</dbReference>
<dbReference type="SUPFAM" id="SSF53335">
    <property type="entry name" value="S-adenosyl-L-methionine-dependent methyltransferases"/>
    <property type="match status" value="1"/>
</dbReference>
<evidence type="ECO:0000256" key="2">
    <source>
        <dbReference type="ARBA" id="ARBA00022679"/>
    </source>
</evidence>
<evidence type="ECO:0000313" key="6">
    <source>
        <dbReference type="Proteomes" id="UP000318571"/>
    </source>
</evidence>
<evidence type="ECO:0000256" key="3">
    <source>
        <dbReference type="PROSITE-ProRule" id="PRU00354"/>
    </source>
</evidence>
<sequence length="283" mass="32184">MPQLVNTFMIDYQLDYEPSEDQLTKSVIEPFERLSGAKFELLFKNEVQGRITLSFQSDNSNGKDIFILIRRYDKAGASEKTLVSITAEAPDYFDDIIDKTPGMDLEDTIKDALDKNFPDSEPTHYPAIKRCIPDSPYLRTCDDRLVEYGFTKVLYSARSEYQKIQIVDTVDFGRLLILDDMTNLAETDTLPYTHTLMNLPKENYEGKEVLILGGGDGALMNELQKLDKPPKFVTMIDIDEMVMEACNEFMPTVCGPYLRKDNREGPTHKIIVGDAVAFLENCL</sequence>
<dbReference type="InterPro" id="IPR037163">
    <property type="entry name" value="Spermidine_synt_N_sf"/>
</dbReference>
<keyword evidence="3" id="KW-0620">Polyamine biosynthesis</keyword>
<dbReference type="Pfam" id="PF01564">
    <property type="entry name" value="Spermine_synth"/>
    <property type="match status" value="1"/>
</dbReference>
<evidence type="ECO:0000313" key="5">
    <source>
        <dbReference type="EMBL" id="TRY80669.1"/>
    </source>
</evidence>
<dbReference type="EMBL" id="VCGU01000001">
    <property type="protein sequence ID" value="TRY80669.1"/>
    <property type="molecule type" value="Genomic_DNA"/>
</dbReference>
<dbReference type="InterPro" id="IPR035246">
    <property type="entry name" value="Spermidine_synt_N"/>
</dbReference>
<gene>
    <name evidence="5" type="ORF">TCAL_15518</name>
</gene>
<dbReference type="InterPro" id="IPR030374">
    <property type="entry name" value="PABS"/>
</dbReference>
<dbReference type="STRING" id="6832.A0A553PSK7"/>
<comment type="caution">
    <text evidence="5">The sequence shown here is derived from an EMBL/GenBank/DDBJ whole genome shotgun (WGS) entry which is preliminary data.</text>
</comment>
<keyword evidence="2 3" id="KW-0808">Transferase</keyword>
<dbReference type="Pfam" id="PF17284">
    <property type="entry name" value="Spermine_synt_N"/>
    <property type="match status" value="1"/>
</dbReference>
<feature type="non-terminal residue" evidence="5">
    <location>
        <position position="283"/>
    </location>
</feature>
<proteinExistence type="inferred from homology"/>
<dbReference type="InterPro" id="IPR029063">
    <property type="entry name" value="SAM-dependent_MTases_sf"/>
</dbReference>
<comment type="caution">
    <text evidence="3">Lacks conserved residue(s) required for the propagation of feature annotation.</text>
</comment>
<protein>
    <recommendedName>
        <fullName evidence="4">PABS domain-containing protein</fullName>
    </recommendedName>
</protein>
<organism evidence="5 6">
    <name type="scientific">Tigriopus californicus</name>
    <name type="common">Marine copepod</name>
    <dbReference type="NCBI Taxonomy" id="6832"/>
    <lineage>
        <taxon>Eukaryota</taxon>
        <taxon>Metazoa</taxon>
        <taxon>Ecdysozoa</taxon>
        <taxon>Arthropoda</taxon>
        <taxon>Crustacea</taxon>
        <taxon>Multicrustacea</taxon>
        <taxon>Hexanauplia</taxon>
        <taxon>Copepoda</taxon>
        <taxon>Harpacticoida</taxon>
        <taxon>Harpacticidae</taxon>
        <taxon>Tigriopus</taxon>
    </lineage>
</organism>
<dbReference type="PANTHER" id="PTHR46315">
    <property type="entry name" value="SPERMINE SYNTHASE"/>
    <property type="match status" value="1"/>
</dbReference>
<dbReference type="AlphaFoldDB" id="A0A553PSK7"/>
<dbReference type="PROSITE" id="PS51006">
    <property type="entry name" value="PABS_2"/>
    <property type="match status" value="1"/>
</dbReference>
<accession>A0A553PSK7</accession>
<name>A0A553PSK7_TIGCA</name>